<keyword evidence="7" id="KW-0119">Carbohydrate metabolism</keyword>
<dbReference type="InterPro" id="IPR036962">
    <property type="entry name" value="Glyco_hydro_3_N_sf"/>
</dbReference>
<evidence type="ECO:0000256" key="3">
    <source>
        <dbReference type="ARBA" id="ARBA00022651"/>
    </source>
</evidence>
<dbReference type="SMART" id="SM01217">
    <property type="entry name" value="Fn3_like"/>
    <property type="match status" value="1"/>
</dbReference>
<dbReference type="InterPro" id="IPR017853">
    <property type="entry name" value="GH"/>
</dbReference>
<evidence type="ECO:0000256" key="6">
    <source>
        <dbReference type="ARBA" id="ARBA00023180"/>
    </source>
</evidence>
<dbReference type="Pfam" id="PF01915">
    <property type="entry name" value="Glyco_hydro_3_C"/>
    <property type="match status" value="1"/>
</dbReference>
<dbReference type="Pfam" id="PF14310">
    <property type="entry name" value="Fn3-like"/>
    <property type="match status" value="1"/>
</dbReference>
<comment type="catalytic activity">
    <reaction evidence="10">
        <text>Hydrolysis of (1-&gt;4)-beta-D-xylans, to remove successive D-xylose residues from the non-reducing termini.</text>
        <dbReference type="EC" id="3.2.1.37"/>
    </reaction>
</comment>
<accession>A0ABP0D5H5</accession>
<dbReference type="Proteomes" id="UP001642482">
    <property type="component" value="Unassembled WGS sequence"/>
</dbReference>
<evidence type="ECO:0000256" key="8">
    <source>
        <dbReference type="ARBA" id="ARBA00023295"/>
    </source>
</evidence>
<feature type="signal peptide" evidence="12">
    <location>
        <begin position="1"/>
        <end position="21"/>
    </location>
</feature>
<evidence type="ECO:0000256" key="10">
    <source>
        <dbReference type="ARBA" id="ARBA00024574"/>
    </source>
</evidence>
<dbReference type="EMBL" id="CAWUHD010000237">
    <property type="protein sequence ID" value="CAK7238370.1"/>
    <property type="molecule type" value="Genomic_DNA"/>
</dbReference>
<dbReference type="SUPFAM" id="SSF51445">
    <property type="entry name" value="(Trans)glycosidases"/>
    <property type="match status" value="1"/>
</dbReference>
<dbReference type="SUPFAM" id="SSF52279">
    <property type="entry name" value="Beta-D-glucan exohydrolase, C-terminal domain"/>
    <property type="match status" value="1"/>
</dbReference>
<protein>
    <recommendedName>
        <fullName evidence="11">xylan 1,4-beta-xylosidase</fullName>
        <ecNumber evidence="11">3.2.1.37</ecNumber>
    </recommendedName>
</protein>
<comment type="pathway">
    <text evidence="1">Glycan degradation; xylan degradation.</text>
</comment>
<evidence type="ECO:0000259" key="13">
    <source>
        <dbReference type="PROSITE" id="PS51820"/>
    </source>
</evidence>
<sequence>MVSKWITRVLFAAHLAATAVGQGNGPLDQKQLFGPESNQLPSQRVFKHAADKDAFVDSLVANMTIDDLALTLPSATSTIYLVRRVGRAIGTEARSIGIHACLAPVLDLGRDPRWGRTQEGWGEDKVLTTHMGVAFSRGLSKGGILSDPDAVVPVMKHFAAHGSPSSGRNTAPFVGLGKREVIQELLMPFKAAVELGGVRGVMMAYNELDGIPAAVHPLLYTKLKEWRFDGFVIADDTAVRELETVHRVAASPADAIGQWFNSGGMIQFYDYPLDVFMNGTRELVANRTVSLGTLRAHVRTILGVKWDLGLFQQPFISENVDPQPLVANHRDLVLETTQKSIILLKNGNNTLPLRSKPAPKIALLGPFADTLNFGDYSGTWGQTPASEAVTLREALLKYTNTHDGAGFGDTKSRVLSSWATDSWEYVSQNVIPPYLLSTSKNTSGGGLRATYYPNIDFTGEPLVLQEPQVPALDWGIYPPTGLPSANFSAVWEGTLTSPVDAVTDGWMGVAVGPHSLSKLFINGELIVTSGTGNSSTSSSTILGNILPWSFVHNKTREDGPPGSSPFTFHPLTTYDIRIEFQAWGAAHGLEENVASIRSQMLLFWNLVGRPEDKIIKDALGLADQADVVILAVGSAWNSDGENGDRSSLSLPPSQEALVDAVLSTSDKPVILVLFGGRPLAIPKHYDRAAAIISTFFPGPTGGQAIADALFGSIDPGGSRLPRTVPRDIGQLPVRYDEKPSARSAQYVDATREVTKPYFPFGHGLSYTSFTVSDFSAKSNSSSTSFTSGDHIAFSANIHNTGTRRGSFTLQIYLLGRVSVITQPIRQLVAFQRVDNVEPGETRSFTTSLDADRILRILDRHDQWILERGVYKFTARENGGDDAEEYGRIALTCV</sequence>
<evidence type="ECO:0000256" key="11">
    <source>
        <dbReference type="ARBA" id="ARBA00026107"/>
    </source>
</evidence>
<dbReference type="PANTHER" id="PTHR42721">
    <property type="entry name" value="SUGAR HYDROLASE-RELATED"/>
    <property type="match status" value="1"/>
</dbReference>
<dbReference type="Gene3D" id="2.60.40.10">
    <property type="entry name" value="Immunoglobulins"/>
    <property type="match status" value="1"/>
</dbReference>
<name>A0ABP0D5H5_9PEZI</name>
<dbReference type="InterPro" id="IPR013783">
    <property type="entry name" value="Ig-like_fold"/>
</dbReference>
<organism evidence="14 15">
    <name type="scientific">Sporothrix eucalyptigena</name>
    <dbReference type="NCBI Taxonomy" id="1812306"/>
    <lineage>
        <taxon>Eukaryota</taxon>
        <taxon>Fungi</taxon>
        <taxon>Dikarya</taxon>
        <taxon>Ascomycota</taxon>
        <taxon>Pezizomycotina</taxon>
        <taxon>Sordariomycetes</taxon>
        <taxon>Sordariomycetidae</taxon>
        <taxon>Ophiostomatales</taxon>
        <taxon>Ophiostomataceae</taxon>
        <taxon>Sporothrix</taxon>
    </lineage>
</organism>
<gene>
    <name evidence="14" type="ORF">SEUCBS140593_010598</name>
</gene>
<keyword evidence="8" id="KW-0326">Glycosidase</keyword>
<comment type="similarity">
    <text evidence="2">Belongs to the glycosyl hydrolase 3 family.</text>
</comment>
<keyword evidence="15" id="KW-1185">Reference proteome</keyword>
<dbReference type="InterPro" id="IPR037524">
    <property type="entry name" value="PA14/GLEYA"/>
</dbReference>
<reference evidence="14 15" key="1">
    <citation type="submission" date="2024-01" db="EMBL/GenBank/DDBJ databases">
        <authorList>
            <person name="Allen C."/>
            <person name="Tagirdzhanova G."/>
        </authorList>
    </citation>
    <scope>NUCLEOTIDE SEQUENCE [LARGE SCALE GENOMIC DNA]</scope>
</reference>
<evidence type="ECO:0000313" key="14">
    <source>
        <dbReference type="EMBL" id="CAK7238370.1"/>
    </source>
</evidence>
<dbReference type="InterPro" id="IPR044993">
    <property type="entry name" value="BXL"/>
</dbReference>
<comment type="caution">
    <text evidence="14">The sequence shown here is derived from an EMBL/GenBank/DDBJ whole genome shotgun (WGS) entry which is preliminary data.</text>
</comment>
<proteinExistence type="inferred from homology"/>
<evidence type="ECO:0000256" key="7">
    <source>
        <dbReference type="ARBA" id="ARBA00023277"/>
    </source>
</evidence>
<feature type="domain" description="PA14" evidence="13">
    <location>
        <begin position="442"/>
        <end position="618"/>
    </location>
</feature>
<evidence type="ECO:0000313" key="15">
    <source>
        <dbReference type="Proteomes" id="UP001642482"/>
    </source>
</evidence>
<dbReference type="InterPro" id="IPR001764">
    <property type="entry name" value="Glyco_hydro_3_N"/>
</dbReference>
<dbReference type="Pfam" id="PF00933">
    <property type="entry name" value="Glyco_hydro_3"/>
    <property type="match status" value="1"/>
</dbReference>
<dbReference type="PROSITE" id="PS51820">
    <property type="entry name" value="PA14"/>
    <property type="match status" value="1"/>
</dbReference>
<keyword evidence="4 12" id="KW-0732">Signal</keyword>
<dbReference type="PANTHER" id="PTHR42721:SF3">
    <property type="entry name" value="BETA-D-XYLOSIDASE 5-RELATED"/>
    <property type="match status" value="1"/>
</dbReference>
<dbReference type="PRINTS" id="PR00133">
    <property type="entry name" value="GLHYDRLASE3"/>
</dbReference>
<dbReference type="InterPro" id="IPR036881">
    <property type="entry name" value="Glyco_hydro_3_C_sf"/>
</dbReference>
<keyword evidence="3" id="KW-0858">Xylan degradation</keyword>
<keyword evidence="9" id="KW-0624">Polysaccharide degradation</keyword>
<dbReference type="InterPro" id="IPR026891">
    <property type="entry name" value="Fn3-like"/>
</dbReference>
<dbReference type="InterPro" id="IPR002772">
    <property type="entry name" value="Glyco_hydro_3_C"/>
</dbReference>
<dbReference type="Gene3D" id="3.20.20.300">
    <property type="entry name" value="Glycoside hydrolase, family 3, N-terminal domain"/>
    <property type="match status" value="1"/>
</dbReference>
<dbReference type="EC" id="3.2.1.37" evidence="11"/>
<feature type="chain" id="PRO_5046766320" description="xylan 1,4-beta-xylosidase" evidence="12">
    <location>
        <begin position="22"/>
        <end position="893"/>
    </location>
</feature>
<dbReference type="Gene3D" id="3.40.50.1700">
    <property type="entry name" value="Glycoside hydrolase family 3 C-terminal domain"/>
    <property type="match status" value="2"/>
</dbReference>
<evidence type="ECO:0000256" key="2">
    <source>
        <dbReference type="ARBA" id="ARBA00005336"/>
    </source>
</evidence>
<evidence type="ECO:0000256" key="1">
    <source>
        <dbReference type="ARBA" id="ARBA00004851"/>
    </source>
</evidence>
<evidence type="ECO:0000256" key="5">
    <source>
        <dbReference type="ARBA" id="ARBA00022801"/>
    </source>
</evidence>
<evidence type="ECO:0000256" key="12">
    <source>
        <dbReference type="SAM" id="SignalP"/>
    </source>
</evidence>
<evidence type="ECO:0000256" key="9">
    <source>
        <dbReference type="ARBA" id="ARBA00023326"/>
    </source>
</evidence>
<evidence type="ECO:0000256" key="4">
    <source>
        <dbReference type="ARBA" id="ARBA00022729"/>
    </source>
</evidence>
<keyword evidence="5" id="KW-0378">Hydrolase</keyword>
<dbReference type="SUPFAM" id="SSF56988">
    <property type="entry name" value="Anthrax protective antigen"/>
    <property type="match status" value="1"/>
</dbReference>
<keyword evidence="6" id="KW-0325">Glycoprotein</keyword>